<evidence type="ECO:0000256" key="3">
    <source>
        <dbReference type="ARBA" id="ARBA00022692"/>
    </source>
</evidence>
<feature type="transmembrane region" description="Helical" evidence="7">
    <location>
        <begin position="6"/>
        <end position="21"/>
    </location>
</feature>
<evidence type="ECO:0000313" key="10">
    <source>
        <dbReference type="Proteomes" id="UP001595957"/>
    </source>
</evidence>
<comment type="subcellular location">
    <subcellularLocation>
        <location evidence="1">Membrane</location>
        <topology evidence="1">Multi-pass membrane protein</topology>
    </subcellularLocation>
</comment>
<dbReference type="EMBL" id="JBHSFZ010000007">
    <property type="protein sequence ID" value="MFC4593699.1"/>
    <property type="molecule type" value="Genomic_DNA"/>
</dbReference>
<proteinExistence type="predicted"/>
<dbReference type="PANTHER" id="PTHR43652:SF2">
    <property type="entry name" value="BASIC AMINO ACID ANTIPORTER YFCC-RELATED"/>
    <property type="match status" value="1"/>
</dbReference>
<evidence type="ECO:0000256" key="4">
    <source>
        <dbReference type="ARBA" id="ARBA00022737"/>
    </source>
</evidence>
<keyword evidence="5 7" id="KW-1133">Transmembrane helix</keyword>
<dbReference type="InterPro" id="IPR004680">
    <property type="entry name" value="Cit_transptr-like_dom"/>
</dbReference>
<keyword evidence="10" id="KW-1185">Reference proteome</keyword>
<dbReference type="InterPro" id="IPR051679">
    <property type="entry name" value="DASS-Related_Transporters"/>
</dbReference>
<evidence type="ECO:0000256" key="5">
    <source>
        <dbReference type="ARBA" id="ARBA00022989"/>
    </source>
</evidence>
<evidence type="ECO:0000313" key="9">
    <source>
        <dbReference type="EMBL" id="MFC4593699.1"/>
    </source>
</evidence>
<keyword evidence="2" id="KW-0813">Transport</keyword>
<organism evidence="9 10">
    <name type="scientific">Sphingobium tyrosinilyticum</name>
    <dbReference type="NCBI Taxonomy" id="2715436"/>
    <lineage>
        <taxon>Bacteria</taxon>
        <taxon>Pseudomonadati</taxon>
        <taxon>Pseudomonadota</taxon>
        <taxon>Alphaproteobacteria</taxon>
        <taxon>Sphingomonadales</taxon>
        <taxon>Sphingomonadaceae</taxon>
        <taxon>Sphingobium</taxon>
    </lineage>
</organism>
<name>A0ABV9F012_9SPHN</name>
<keyword evidence="6 7" id="KW-0472">Membrane</keyword>
<evidence type="ECO:0000259" key="8">
    <source>
        <dbReference type="Pfam" id="PF03600"/>
    </source>
</evidence>
<dbReference type="RefSeq" id="WP_380803093.1">
    <property type="nucleotide sequence ID" value="NZ_JBHSFZ010000007.1"/>
</dbReference>
<evidence type="ECO:0000256" key="7">
    <source>
        <dbReference type="SAM" id="Phobius"/>
    </source>
</evidence>
<evidence type="ECO:0000256" key="2">
    <source>
        <dbReference type="ARBA" id="ARBA00022448"/>
    </source>
</evidence>
<evidence type="ECO:0000256" key="1">
    <source>
        <dbReference type="ARBA" id="ARBA00004141"/>
    </source>
</evidence>
<accession>A0ABV9F012</accession>
<reference evidence="10" key="1">
    <citation type="journal article" date="2019" name="Int. J. Syst. Evol. Microbiol.">
        <title>The Global Catalogue of Microorganisms (GCM) 10K type strain sequencing project: providing services to taxonomists for standard genome sequencing and annotation.</title>
        <authorList>
            <consortium name="The Broad Institute Genomics Platform"/>
            <consortium name="The Broad Institute Genome Sequencing Center for Infectious Disease"/>
            <person name="Wu L."/>
            <person name="Ma J."/>
        </authorList>
    </citation>
    <scope>NUCLEOTIDE SEQUENCE [LARGE SCALE GENOMIC DNA]</scope>
    <source>
        <strain evidence="10">NBRC 103632</strain>
    </source>
</reference>
<sequence>MSLSQWLSIATLAGMMSLFIWGRYRYDVTAVISLLSAMLVGIVKPEDAFSGFSDDIVIIVGSALVMSAAVQRSGVVETVLGFMSARVQRVRSQLLVLTASVVSAKTSPHFRKR</sequence>
<keyword evidence="4" id="KW-0677">Repeat</keyword>
<gene>
    <name evidence="9" type="ORF">ACFO3E_05765</name>
</gene>
<dbReference type="Proteomes" id="UP001595957">
    <property type="component" value="Unassembled WGS sequence"/>
</dbReference>
<keyword evidence="3 7" id="KW-0812">Transmembrane</keyword>
<protein>
    <submittedName>
        <fullName evidence="9">SLC13 family permease</fullName>
    </submittedName>
</protein>
<comment type="caution">
    <text evidence="9">The sequence shown here is derived from an EMBL/GenBank/DDBJ whole genome shotgun (WGS) entry which is preliminary data.</text>
</comment>
<dbReference type="PANTHER" id="PTHR43652">
    <property type="entry name" value="BASIC AMINO ACID ANTIPORTER YFCC-RELATED"/>
    <property type="match status" value="1"/>
</dbReference>
<feature type="domain" description="Citrate transporter-like" evidence="8">
    <location>
        <begin position="18"/>
        <end position="100"/>
    </location>
</feature>
<dbReference type="Pfam" id="PF03600">
    <property type="entry name" value="CitMHS"/>
    <property type="match status" value="1"/>
</dbReference>
<evidence type="ECO:0000256" key="6">
    <source>
        <dbReference type="ARBA" id="ARBA00023136"/>
    </source>
</evidence>